<evidence type="ECO:0000313" key="3">
    <source>
        <dbReference type="Proteomes" id="UP000681340"/>
    </source>
</evidence>
<keyword evidence="3" id="KW-1185">Reference proteome</keyword>
<evidence type="ECO:0000259" key="1">
    <source>
        <dbReference type="Pfam" id="PF00550"/>
    </source>
</evidence>
<gene>
    <name evidence="2" type="ORF">Aau02nite_89380</name>
</gene>
<dbReference type="Pfam" id="PF00550">
    <property type="entry name" value="PP-binding"/>
    <property type="match status" value="1"/>
</dbReference>
<feature type="domain" description="Carrier" evidence="1">
    <location>
        <begin position="10"/>
        <end position="78"/>
    </location>
</feature>
<reference evidence="2" key="1">
    <citation type="submission" date="2021-03" db="EMBL/GenBank/DDBJ databases">
        <title>Whole genome shotgun sequence of Actinoplanes auranticolor NBRC 12245.</title>
        <authorList>
            <person name="Komaki H."/>
            <person name="Tamura T."/>
        </authorList>
    </citation>
    <scope>NUCLEOTIDE SEQUENCE</scope>
    <source>
        <strain evidence="2">NBRC 12245</strain>
    </source>
</reference>
<name>A0A919SXK4_9ACTN</name>
<dbReference type="SUPFAM" id="SSF47336">
    <property type="entry name" value="ACP-like"/>
    <property type="match status" value="1"/>
</dbReference>
<dbReference type="Gene3D" id="1.10.1200.10">
    <property type="entry name" value="ACP-like"/>
    <property type="match status" value="1"/>
</dbReference>
<dbReference type="InterPro" id="IPR009081">
    <property type="entry name" value="PP-bd_ACP"/>
</dbReference>
<organism evidence="2 3">
    <name type="scientific">Actinoplanes auranticolor</name>
    <dbReference type="NCBI Taxonomy" id="47988"/>
    <lineage>
        <taxon>Bacteria</taxon>
        <taxon>Bacillati</taxon>
        <taxon>Actinomycetota</taxon>
        <taxon>Actinomycetes</taxon>
        <taxon>Micromonosporales</taxon>
        <taxon>Micromonosporaceae</taxon>
        <taxon>Actinoplanes</taxon>
    </lineage>
</organism>
<proteinExistence type="predicted"/>
<dbReference type="InterPro" id="IPR036736">
    <property type="entry name" value="ACP-like_sf"/>
</dbReference>
<sequence>MEPEKYSAALLDFVSREFAQPGDDLVLDQDTPLVQSGILDSLRVAVLMSFIQRELGVHVPFDKIDGQHFKDIRTISEMLADESADGVRA</sequence>
<accession>A0A919SXK4</accession>
<protein>
    <recommendedName>
        <fullName evidence="1">Carrier domain-containing protein</fullName>
    </recommendedName>
</protein>
<comment type="caution">
    <text evidence="2">The sequence shown here is derived from an EMBL/GenBank/DDBJ whole genome shotgun (WGS) entry which is preliminary data.</text>
</comment>
<evidence type="ECO:0000313" key="2">
    <source>
        <dbReference type="EMBL" id="GIM80195.1"/>
    </source>
</evidence>
<dbReference type="Proteomes" id="UP000681340">
    <property type="component" value="Unassembled WGS sequence"/>
</dbReference>
<dbReference type="EMBL" id="BOQL01000093">
    <property type="protein sequence ID" value="GIM80195.1"/>
    <property type="molecule type" value="Genomic_DNA"/>
</dbReference>
<dbReference type="RefSeq" id="WP_212994714.1">
    <property type="nucleotide sequence ID" value="NZ_BAABEA010000030.1"/>
</dbReference>
<dbReference type="AlphaFoldDB" id="A0A919SXK4"/>